<organism evidence="1 2">
    <name type="scientific">Aquimarina hainanensis</name>
    <dbReference type="NCBI Taxonomy" id="1578017"/>
    <lineage>
        <taxon>Bacteria</taxon>
        <taxon>Pseudomonadati</taxon>
        <taxon>Bacteroidota</taxon>
        <taxon>Flavobacteriia</taxon>
        <taxon>Flavobacteriales</taxon>
        <taxon>Flavobacteriaceae</taxon>
        <taxon>Aquimarina</taxon>
    </lineage>
</organism>
<dbReference type="InterPro" id="IPR036359">
    <property type="entry name" value="Thiol_cytolysin_sf"/>
</dbReference>
<reference evidence="2" key="1">
    <citation type="journal article" date="2019" name="Int. J. Syst. Evol. Microbiol.">
        <title>The Global Catalogue of Microorganisms (GCM) 10K type strain sequencing project: providing services to taxonomists for standard genome sequencing and annotation.</title>
        <authorList>
            <consortium name="The Broad Institute Genomics Platform"/>
            <consortium name="The Broad Institute Genome Sequencing Center for Infectious Disease"/>
            <person name="Wu L."/>
            <person name="Ma J."/>
        </authorList>
    </citation>
    <scope>NUCLEOTIDE SEQUENCE [LARGE SCALE GENOMIC DNA]</scope>
    <source>
        <strain evidence="2">KCTC 42423</strain>
    </source>
</reference>
<dbReference type="PROSITE" id="PS51257">
    <property type="entry name" value="PROKAR_LIPOPROTEIN"/>
    <property type="match status" value="1"/>
</dbReference>
<accession>A0ABW5NB46</accession>
<protein>
    <submittedName>
        <fullName evidence="1">Thiol-activated cytolysin family protein</fullName>
    </submittedName>
</protein>
<gene>
    <name evidence="1" type="ORF">ACFSTE_14600</name>
</gene>
<dbReference type="InterPro" id="IPR001869">
    <property type="entry name" value="Thiol_cytolysin"/>
</dbReference>
<dbReference type="RefSeq" id="WP_176027086.1">
    <property type="nucleotide sequence ID" value="NZ_JBHSJV010000001.1"/>
</dbReference>
<dbReference type="Pfam" id="PF01289">
    <property type="entry name" value="Thiol_cytolysin"/>
    <property type="match status" value="1"/>
</dbReference>
<dbReference type="PRINTS" id="PR01400">
    <property type="entry name" value="TACYTOLYSIN"/>
</dbReference>
<keyword evidence="2" id="KW-1185">Reference proteome</keyword>
<name>A0ABW5NB46_9FLAO</name>
<proteinExistence type="predicted"/>
<sequence length="548" mass="60725">MKKKIFYYGFLFLGLAACQHEEESIMDYSVVNGDKSDQLGNAKATTDCSNHVSHTQTDSDFFLLDQKTDLLWPGNILGSKTVKSGSPSSVPIYGKDRNPIEIKIDVVSGASTPTNRKITEPTPGKVQNNMNKILAEYYKSGASLPANFEVSISQIFNEEQLQLALNAGYAGPSVNVSGKLGVDFNTKKTKFAVTLKQRFFTISVAPKEGLSGDNGWFTKSVTPERLKPYVTDFKGSSSSLGDNPSAYITSVDYGRLFTIIYESDDDATDVEASLKFSYNAGIVSADADASAKYKKVMKNTSVKVKQLGGIPQDGLTATLAAFAKDTDMILDFIKKDTSPTLENPGYPISYKVNRVSDNTVFQVSQNISYTEKKSCSSIRIQPESVETKDLADHGTSGTELYGRITVDESIPGKDWRRVKELNWGYLNNPQIPVDHYPFSTRNAIQILNGQFIDVNLPEKPGSRFRITVETSECNDNCNTDVFNLTRAVTYVFEYSPTTQKWENEKDEHITVGSSIDKKQRISTWQSMPDRSDSTFRGAVKVNIALHQF</sequence>
<dbReference type="EMBL" id="JBHULX010000030">
    <property type="protein sequence ID" value="MFD2592066.1"/>
    <property type="molecule type" value="Genomic_DNA"/>
</dbReference>
<dbReference type="Proteomes" id="UP001597459">
    <property type="component" value="Unassembled WGS sequence"/>
</dbReference>
<dbReference type="Gene3D" id="3.90.840.10">
    <property type="entry name" value="Thiol-activated cytolysin superfamily/Thiol-activated cytolysin, alpha-beta domain"/>
    <property type="match status" value="1"/>
</dbReference>
<dbReference type="Gene3D" id="3.30.1040.20">
    <property type="match status" value="1"/>
</dbReference>
<evidence type="ECO:0000313" key="2">
    <source>
        <dbReference type="Proteomes" id="UP001597459"/>
    </source>
</evidence>
<dbReference type="InterPro" id="IPR036363">
    <property type="entry name" value="Thiol_cytolysin_ab_sf"/>
</dbReference>
<dbReference type="Gene3D" id="3.40.30.40">
    <property type="entry name" value="Perfringolysin"/>
    <property type="match status" value="1"/>
</dbReference>
<dbReference type="SUPFAM" id="SSF56978">
    <property type="entry name" value="Perfringolysin"/>
    <property type="match status" value="1"/>
</dbReference>
<evidence type="ECO:0000313" key="1">
    <source>
        <dbReference type="EMBL" id="MFD2592066.1"/>
    </source>
</evidence>
<comment type="caution">
    <text evidence="1">The sequence shown here is derived from an EMBL/GenBank/DDBJ whole genome shotgun (WGS) entry which is preliminary data.</text>
</comment>